<accession>A0A5B2X236</accession>
<dbReference type="InterPro" id="IPR002938">
    <property type="entry name" value="FAD-bd"/>
</dbReference>
<dbReference type="AlphaFoldDB" id="A0A5B2X236"/>
<evidence type="ECO:0000259" key="5">
    <source>
        <dbReference type="Pfam" id="PF01494"/>
    </source>
</evidence>
<gene>
    <name evidence="6" type="ORF">F0L68_25150</name>
</gene>
<feature type="region of interest" description="Disordered" evidence="4">
    <location>
        <begin position="400"/>
        <end position="427"/>
    </location>
</feature>
<comment type="caution">
    <text evidence="6">The sequence shown here is derived from an EMBL/GenBank/DDBJ whole genome shotgun (WGS) entry which is preliminary data.</text>
</comment>
<protein>
    <recommendedName>
        <fullName evidence="5">FAD-binding domain-containing protein</fullName>
    </recommendedName>
</protein>
<evidence type="ECO:0000256" key="1">
    <source>
        <dbReference type="ARBA" id="ARBA00001974"/>
    </source>
</evidence>
<evidence type="ECO:0000313" key="6">
    <source>
        <dbReference type="EMBL" id="KAA2257286.1"/>
    </source>
</evidence>
<dbReference type="Pfam" id="PF01494">
    <property type="entry name" value="FAD_binding_3"/>
    <property type="match status" value="1"/>
</dbReference>
<dbReference type="Gene3D" id="3.50.50.60">
    <property type="entry name" value="FAD/NAD(P)-binding domain"/>
    <property type="match status" value="1"/>
</dbReference>
<sequence>MAGGARLTNEGADVDVQNKPVVVVGAGPCGLVAACELLRLGVPVRVLDAEPEPAKGSRAIILWPPTLEVLAELGVLTDAEARGVRAKALAYHMGDGKVLRIELGSDNEPLLLPQEETGRLLVAALEKLGGRVEQSTRVVEVHERGDSVVVHAMGPDGVESIEAAWLIGADGIGSTVRQQSGVEFAGDAVPTTFLLAEGELSGAFDRNEVHYFLRANGVMLLSPLPEGRVRVSGPIAPDLPVTEETAQRVLDERGPGGLRFTTFTTLGTFTSQERIAATLRQGRMFLVGDAAHVHSAVGGQGLNLGVQDGRNLAWKLAGVIDGRFAPAVLDSYSVERRAAAEQVVKATSRMAKQAVVGPIGSRVRNAVWALLDATGALRSWYAPMLAGRLTRYPDVLFGTRSPRDQRRGRSRALPQRGSRTPTWVPDPAEPTAGLRLLTLGVSGGDLDRAGRALADRFPGVLAHEHFTGRGGAGFLLLRPDGFVADSGASIEALTGIDRALSVIAETSNSPR</sequence>
<dbReference type="EMBL" id="VUOB01000046">
    <property type="protein sequence ID" value="KAA2257286.1"/>
    <property type="molecule type" value="Genomic_DNA"/>
</dbReference>
<dbReference type="Proteomes" id="UP000323454">
    <property type="component" value="Unassembled WGS sequence"/>
</dbReference>
<dbReference type="GO" id="GO:0016709">
    <property type="term" value="F:oxidoreductase activity, acting on paired donors, with incorporation or reduction of molecular oxygen, NAD(P)H as one donor, and incorporation of one atom of oxygen"/>
    <property type="evidence" value="ECO:0007669"/>
    <property type="project" value="UniProtKB-ARBA"/>
</dbReference>
<dbReference type="PANTHER" id="PTHR43004">
    <property type="entry name" value="TRK SYSTEM POTASSIUM UPTAKE PROTEIN"/>
    <property type="match status" value="1"/>
</dbReference>
<reference evidence="6 7" key="2">
    <citation type="submission" date="2019-09" db="EMBL/GenBank/DDBJ databases">
        <authorList>
            <person name="Jin C."/>
        </authorList>
    </citation>
    <scope>NUCLEOTIDE SEQUENCE [LARGE SCALE GENOMIC DNA]</scope>
    <source>
        <strain evidence="6 7">AN110305</strain>
    </source>
</reference>
<proteinExistence type="predicted"/>
<evidence type="ECO:0000256" key="3">
    <source>
        <dbReference type="ARBA" id="ARBA00022827"/>
    </source>
</evidence>
<evidence type="ECO:0000256" key="2">
    <source>
        <dbReference type="ARBA" id="ARBA00022630"/>
    </source>
</evidence>
<reference evidence="6 7" key="1">
    <citation type="submission" date="2019-09" db="EMBL/GenBank/DDBJ databases">
        <title>Goodfellowia gen. nov., a new genus of the Pseudonocardineae related to Actinoalloteichus, containing Goodfellowia coeruleoviolacea gen. nov., comb. nov. gen. nov., comb. nov.</title>
        <authorList>
            <person name="Labeda D."/>
        </authorList>
    </citation>
    <scope>NUCLEOTIDE SEQUENCE [LARGE SCALE GENOMIC DNA]</scope>
    <source>
        <strain evidence="6 7">AN110305</strain>
    </source>
</reference>
<dbReference type="PANTHER" id="PTHR43004:SF19">
    <property type="entry name" value="BINDING MONOOXYGENASE, PUTATIVE (JCVI)-RELATED"/>
    <property type="match status" value="1"/>
</dbReference>
<dbReference type="Gene3D" id="3.30.70.2450">
    <property type="match status" value="1"/>
</dbReference>
<keyword evidence="7" id="KW-1185">Reference proteome</keyword>
<evidence type="ECO:0000313" key="7">
    <source>
        <dbReference type="Proteomes" id="UP000323454"/>
    </source>
</evidence>
<keyword evidence="3" id="KW-0274">FAD</keyword>
<feature type="domain" description="FAD-binding" evidence="5">
    <location>
        <begin position="20"/>
        <end position="346"/>
    </location>
</feature>
<organism evidence="6 7">
    <name type="scientific">Solihabitans fulvus</name>
    <dbReference type="NCBI Taxonomy" id="1892852"/>
    <lineage>
        <taxon>Bacteria</taxon>
        <taxon>Bacillati</taxon>
        <taxon>Actinomycetota</taxon>
        <taxon>Actinomycetes</taxon>
        <taxon>Pseudonocardiales</taxon>
        <taxon>Pseudonocardiaceae</taxon>
        <taxon>Solihabitans</taxon>
    </lineage>
</organism>
<comment type="cofactor">
    <cofactor evidence="1">
        <name>FAD</name>
        <dbReference type="ChEBI" id="CHEBI:57692"/>
    </cofactor>
</comment>
<name>A0A5B2X236_9PSEU</name>
<dbReference type="InterPro" id="IPR050641">
    <property type="entry name" value="RIFMO-like"/>
</dbReference>
<dbReference type="PRINTS" id="PR00420">
    <property type="entry name" value="RNGMNOXGNASE"/>
</dbReference>
<dbReference type="OrthoDB" id="8670884at2"/>
<dbReference type="GO" id="GO:0071949">
    <property type="term" value="F:FAD binding"/>
    <property type="evidence" value="ECO:0007669"/>
    <property type="project" value="InterPro"/>
</dbReference>
<dbReference type="InterPro" id="IPR036188">
    <property type="entry name" value="FAD/NAD-bd_sf"/>
</dbReference>
<dbReference type="SUPFAM" id="SSF51905">
    <property type="entry name" value="FAD/NAD(P)-binding domain"/>
    <property type="match status" value="1"/>
</dbReference>
<evidence type="ECO:0000256" key="4">
    <source>
        <dbReference type="SAM" id="MobiDB-lite"/>
    </source>
</evidence>
<dbReference type="PROSITE" id="PS51257">
    <property type="entry name" value="PROKAR_LIPOPROTEIN"/>
    <property type="match status" value="1"/>
</dbReference>
<keyword evidence="2" id="KW-0285">Flavoprotein</keyword>